<evidence type="ECO:0000259" key="3">
    <source>
        <dbReference type="PROSITE" id="PS50930"/>
    </source>
</evidence>
<keyword evidence="1" id="KW-0597">Phosphoprotein</keyword>
<protein>
    <submittedName>
        <fullName evidence="4">LytTR family DNA-binding domain-containing protein</fullName>
    </submittedName>
</protein>
<dbReference type="InterPro" id="IPR001789">
    <property type="entry name" value="Sig_transdc_resp-reg_receiver"/>
</dbReference>
<gene>
    <name evidence="4" type="ORF">KTO63_05035</name>
</gene>
<dbReference type="EMBL" id="JAHSPG010000002">
    <property type="protein sequence ID" value="MBV4356504.1"/>
    <property type="molecule type" value="Genomic_DNA"/>
</dbReference>
<accession>A0A9E2S879</accession>
<proteinExistence type="predicted"/>
<dbReference type="RefSeq" id="WP_217790135.1">
    <property type="nucleotide sequence ID" value="NZ_JAHSPG010000002.1"/>
</dbReference>
<dbReference type="PANTHER" id="PTHR37299:SF1">
    <property type="entry name" value="STAGE 0 SPORULATION PROTEIN A HOMOLOG"/>
    <property type="match status" value="1"/>
</dbReference>
<dbReference type="SMART" id="SM00448">
    <property type="entry name" value="REC"/>
    <property type="match status" value="1"/>
</dbReference>
<dbReference type="Pfam" id="PF00072">
    <property type="entry name" value="Response_reg"/>
    <property type="match status" value="1"/>
</dbReference>
<dbReference type="Proteomes" id="UP000812270">
    <property type="component" value="Unassembled WGS sequence"/>
</dbReference>
<dbReference type="PROSITE" id="PS50110">
    <property type="entry name" value="RESPONSE_REGULATORY"/>
    <property type="match status" value="1"/>
</dbReference>
<dbReference type="InterPro" id="IPR046947">
    <property type="entry name" value="LytR-like"/>
</dbReference>
<name>A0A9E2S879_9BACT</name>
<dbReference type="GO" id="GO:0003677">
    <property type="term" value="F:DNA binding"/>
    <property type="evidence" value="ECO:0007669"/>
    <property type="project" value="UniProtKB-KW"/>
</dbReference>
<dbReference type="PANTHER" id="PTHR37299">
    <property type="entry name" value="TRANSCRIPTIONAL REGULATOR-RELATED"/>
    <property type="match status" value="1"/>
</dbReference>
<evidence type="ECO:0000256" key="1">
    <source>
        <dbReference type="PROSITE-ProRule" id="PRU00169"/>
    </source>
</evidence>
<dbReference type="AlphaFoldDB" id="A0A9E2S879"/>
<dbReference type="InterPro" id="IPR007492">
    <property type="entry name" value="LytTR_DNA-bd_dom"/>
</dbReference>
<organism evidence="4 5">
    <name type="scientific">Pinibacter aurantiacus</name>
    <dbReference type="NCBI Taxonomy" id="2851599"/>
    <lineage>
        <taxon>Bacteria</taxon>
        <taxon>Pseudomonadati</taxon>
        <taxon>Bacteroidota</taxon>
        <taxon>Chitinophagia</taxon>
        <taxon>Chitinophagales</taxon>
        <taxon>Chitinophagaceae</taxon>
        <taxon>Pinibacter</taxon>
    </lineage>
</organism>
<sequence length="237" mass="27485">MMHCIAVDDEKLALDLLEDNIKQIPFLKLVKRCKNAMEAMDVLKRERVDLMFLDIQMAGVTGFQLLKSLSVKPLTIMITAYENYAIEGFNLDVVDYLVKPVSFERFLKACNKAYDLYQLQHRQLFSNSIIQRDYFFVNVEYNQVRINNDDIIFVEAMKDYIRIHLANTKPVLTRMSMKAMEEKLPVHQFARIHKSYIVSLPKISAIKRGLVVVAQHEIPLSDNYKANLEALLGLQPE</sequence>
<reference evidence="4" key="1">
    <citation type="submission" date="2021-06" db="EMBL/GenBank/DDBJ databases">
        <authorList>
            <person name="Huq M.A."/>
        </authorList>
    </citation>
    <scope>NUCLEOTIDE SEQUENCE</scope>
    <source>
        <strain evidence="4">MAH-26</strain>
    </source>
</reference>
<dbReference type="Pfam" id="PF04397">
    <property type="entry name" value="LytTR"/>
    <property type="match status" value="1"/>
</dbReference>
<feature type="domain" description="Response regulatory" evidence="2">
    <location>
        <begin position="3"/>
        <end position="114"/>
    </location>
</feature>
<keyword evidence="5" id="KW-1185">Reference proteome</keyword>
<keyword evidence="4" id="KW-0238">DNA-binding</keyword>
<dbReference type="PROSITE" id="PS50930">
    <property type="entry name" value="HTH_LYTTR"/>
    <property type="match status" value="1"/>
</dbReference>
<evidence type="ECO:0000313" key="4">
    <source>
        <dbReference type="EMBL" id="MBV4356504.1"/>
    </source>
</evidence>
<evidence type="ECO:0000313" key="5">
    <source>
        <dbReference type="Proteomes" id="UP000812270"/>
    </source>
</evidence>
<evidence type="ECO:0000259" key="2">
    <source>
        <dbReference type="PROSITE" id="PS50110"/>
    </source>
</evidence>
<dbReference type="GO" id="GO:0000156">
    <property type="term" value="F:phosphorelay response regulator activity"/>
    <property type="evidence" value="ECO:0007669"/>
    <property type="project" value="InterPro"/>
</dbReference>
<feature type="domain" description="HTH LytTR-type" evidence="3">
    <location>
        <begin position="135"/>
        <end position="208"/>
    </location>
</feature>
<feature type="modified residue" description="4-aspartylphosphate" evidence="1">
    <location>
        <position position="54"/>
    </location>
</feature>
<comment type="caution">
    <text evidence="4">The sequence shown here is derived from an EMBL/GenBank/DDBJ whole genome shotgun (WGS) entry which is preliminary data.</text>
</comment>
<dbReference type="SMART" id="SM00850">
    <property type="entry name" value="LytTR"/>
    <property type="match status" value="1"/>
</dbReference>